<dbReference type="GO" id="GO:0003735">
    <property type="term" value="F:structural constituent of ribosome"/>
    <property type="evidence" value="ECO:0007669"/>
    <property type="project" value="InterPro"/>
</dbReference>
<evidence type="ECO:0000256" key="4">
    <source>
        <dbReference type="RuleBase" id="RU000669"/>
    </source>
</evidence>
<evidence type="ECO:0000256" key="3">
    <source>
        <dbReference type="ARBA" id="ARBA00023274"/>
    </source>
</evidence>
<dbReference type="Proteomes" id="UP000054928">
    <property type="component" value="Unassembled WGS sequence"/>
</dbReference>
<dbReference type="EMBL" id="CCYD01000041">
    <property type="protein sequence ID" value="CEG35450.1"/>
    <property type="molecule type" value="Genomic_DNA"/>
</dbReference>
<dbReference type="STRING" id="4781.A0A0P1A4M3"/>
<protein>
    <recommendedName>
        <fullName evidence="4">40S ribosomal protein S8</fullName>
    </recommendedName>
</protein>
<keyword evidence="7" id="KW-1185">Reference proteome</keyword>
<dbReference type="Gene3D" id="3.10.290.70">
    <property type="match status" value="1"/>
</dbReference>
<dbReference type="AlphaFoldDB" id="A0A0P1A4M3"/>
<name>A0A0P1A4M3_PLAHL</name>
<dbReference type="OrthoDB" id="1703270at2759"/>
<accession>A0A0P1A4M3</accession>
<evidence type="ECO:0000313" key="6">
    <source>
        <dbReference type="EMBL" id="CEG35450.1"/>
    </source>
</evidence>
<sequence length="421" mass="47593">MSLLRAHASIDGSESPRGSPSRPTPDSLLHPILGSIRVCGISRDSRHKRRETGGKRKQFRKKRKFELGRQPAHTKLGGKRVHTVRVRGGHLKFRALHLETGNFSWGTEVCARKTRILDVVYNASNNELVRTKTLVKGAVVLIGVKKNAAQQDEEEVKKSDHVLRKLANRQRTRVLDPKIDEQVASGRLLAVISSRPGQSGRADGYILEGKELEFYQQENSKISHLRYLGSNAYRFKEQEETDEIEEAAQINDHNNRTQYFASEQNYRDDIGPTSGEYFQSRTMKQWEEVDDVETDIGEAFGMLDLNLIASQLKLVSPDNRYRMDPQYCIDFPFKPLRTDVKKEDMEGHDDITSNIVTGACPTPTQSINKGDAELNSLLKLSKSSLNENNLAHTLPVAQHVPPEASIETELLEDWLDDVLNI</sequence>
<comment type="similarity">
    <text evidence="1 4">Belongs to the eukaryotic ribosomal protein eS8 family.</text>
</comment>
<dbReference type="InterPro" id="IPR018283">
    <property type="entry name" value="Ribosomal_eS8_CS"/>
</dbReference>
<dbReference type="InterPro" id="IPR042563">
    <property type="entry name" value="Ribosomal_protein_eS8_euk"/>
</dbReference>
<evidence type="ECO:0000256" key="2">
    <source>
        <dbReference type="ARBA" id="ARBA00022980"/>
    </source>
</evidence>
<feature type="region of interest" description="Disordered" evidence="5">
    <location>
        <begin position="43"/>
        <end position="62"/>
    </location>
</feature>
<dbReference type="GO" id="GO:0005840">
    <property type="term" value="C:ribosome"/>
    <property type="evidence" value="ECO:0007669"/>
    <property type="project" value="UniProtKB-KW"/>
</dbReference>
<keyword evidence="3 4" id="KW-0687">Ribonucleoprotein</keyword>
<dbReference type="InterPro" id="IPR001047">
    <property type="entry name" value="Ribosomal_eS8"/>
</dbReference>
<reference evidence="7" key="1">
    <citation type="submission" date="2014-09" db="EMBL/GenBank/DDBJ databases">
        <authorList>
            <person name="Sharma Rahul"/>
            <person name="Thines Marco"/>
        </authorList>
    </citation>
    <scope>NUCLEOTIDE SEQUENCE [LARGE SCALE GENOMIC DNA]</scope>
</reference>
<keyword evidence="2 4" id="KW-0689">Ribosomal protein</keyword>
<proteinExistence type="inferred from homology"/>
<feature type="region of interest" description="Disordered" evidence="5">
    <location>
        <begin position="1"/>
        <end position="29"/>
    </location>
</feature>
<evidence type="ECO:0000313" key="7">
    <source>
        <dbReference type="Proteomes" id="UP000054928"/>
    </source>
</evidence>
<dbReference type="GO" id="GO:1990904">
    <property type="term" value="C:ribonucleoprotein complex"/>
    <property type="evidence" value="ECO:0007669"/>
    <property type="project" value="UniProtKB-KW"/>
</dbReference>
<dbReference type="RefSeq" id="XP_024571819.1">
    <property type="nucleotide sequence ID" value="XM_024724314.1"/>
</dbReference>
<evidence type="ECO:0000256" key="1">
    <source>
        <dbReference type="ARBA" id="ARBA00005257"/>
    </source>
</evidence>
<dbReference type="Gene3D" id="1.10.168.20">
    <property type="entry name" value="Ribosomal protein S8e, subdomain"/>
    <property type="match status" value="1"/>
</dbReference>
<organism evidence="6 7">
    <name type="scientific">Plasmopara halstedii</name>
    <name type="common">Downy mildew of sunflower</name>
    <dbReference type="NCBI Taxonomy" id="4781"/>
    <lineage>
        <taxon>Eukaryota</taxon>
        <taxon>Sar</taxon>
        <taxon>Stramenopiles</taxon>
        <taxon>Oomycota</taxon>
        <taxon>Peronosporomycetes</taxon>
        <taxon>Peronosporales</taxon>
        <taxon>Peronosporaceae</taxon>
        <taxon>Plasmopara</taxon>
    </lineage>
</organism>
<dbReference type="PANTHER" id="PTHR10394">
    <property type="entry name" value="40S RIBOSOMAL PROTEIN S8"/>
    <property type="match status" value="1"/>
</dbReference>
<dbReference type="InterPro" id="IPR022309">
    <property type="entry name" value="Ribosomal_Se8/biogenesis_NSA2"/>
</dbReference>
<dbReference type="PROSITE" id="PS01193">
    <property type="entry name" value="RIBOSOMAL_S8E"/>
    <property type="match status" value="1"/>
</dbReference>
<feature type="compositionally biased region" description="Low complexity" evidence="5">
    <location>
        <begin position="11"/>
        <end position="27"/>
    </location>
</feature>
<evidence type="ECO:0000256" key="5">
    <source>
        <dbReference type="SAM" id="MobiDB-lite"/>
    </source>
</evidence>
<feature type="compositionally biased region" description="Basic residues" evidence="5">
    <location>
        <begin position="45"/>
        <end position="62"/>
    </location>
</feature>
<dbReference type="GO" id="GO:0006412">
    <property type="term" value="P:translation"/>
    <property type="evidence" value="ECO:0007669"/>
    <property type="project" value="InterPro"/>
</dbReference>
<dbReference type="GeneID" id="36404626"/>
<dbReference type="CDD" id="cd11382">
    <property type="entry name" value="Ribosomal_S8e"/>
    <property type="match status" value="1"/>
</dbReference>
<dbReference type="Pfam" id="PF01201">
    <property type="entry name" value="Ribosomal_S8e"/>
    <property type="match status" value="1"/>
</dbReference>
<dbReference type="NCBIfam" id="TIGR00307">
    <property type="entry name" value="eS8"/>
    <property type="match status" value="1"/>
</dbReference>